<evidence type="ECO:0000313" key="13">
    <source>
        <dbReference type="Proteomes" id="UP000501421"/>
    </source>
</evidence>
<keyword evidence="13" id="KW-1185">Reference proteome</keyword>
<proteinExistence type="predicted"/>
<comment type="subcellular location">
    <subcellularLocation>
        <location evidence="1">Cytoplasm</location>
    </subcellularLocation>
</comment>
<dbReference type="Proteomes" id="UP000501421">
    <property type="component" value="Plasmid pGspE55-1"/>
</dbReference>
<evidence type="ECO:0000256" key="4">
    <source>
        <dbReference type="ARBA" id="ARBA00022829"/>
    </source>
</evidence>
<evidence type="ECO:0000256" key="2">
    <source>
        <dbReference type="ARBA" id="ARBA00022490"/>
    </source>
</evidence>
<keyword evidence="8" id="KW-0131">Cell cycle</keyword>
<keyword evidence="12" id="KW-0614">Plasmid</keyword>
<feature type="domain" description="Tyr recombinase" evidence="10">
    <location>
        <begin position="124"/>
        <end position="302"/>
    </location>
</feature>
<dbReference type="Pfam" id="PF00589">
    <property type="entry name" value="Phage_integrase"/>
    <property type="match status" value="1"/>
</dbReference>
<dbReference type="InterPro" id="IPR050090">
    <property type="entry name" value="Tyrosine_recombinase_XerCD"/>
</dbReference>
<dbReference type="PROSITE" id="PS51898">
    <property type="entry name" value="TYR_RECOMBINASE"/>
    <property type="match status" value="1"/>
</dbReference>
<gene>
    <name evidence="12" type="primary">xerC_2</name>
    <name evidence="12" type="ORF">GsuE55_37030</name>
</gene>
<dbReference type="EMBL" id="AP022558">
    <property type="protein sequence ID" value="BBW98870.1"/>
    <property type="molecule type" value="Genomic_DNA"/>
</dbReference>
<keyword evidence="6 9" id="KW-0238">DNA-binding</keyword>
<organism evidence="12 13">
    <name type="scientific">Geobacillus subterraneus</name>
    <dbReference type="NCBI Taxonomy" id="129338"/>
    <lineage>
        <taxon>Bacteria</taxon>
        <taxon>Bacillati</taxon>
        <taxon>Bacillota</taxon>
        <taxon>Bacilli</taxon>
        <taxon>Bacillales</taxon>
        <taxon>Anoxybacillaceae</taxon>
        <taxon>Geobacillus</taxon>
    </lineage>
</organism>
<dbReference type="PANTHER" id="PTHR30349:SF77">
    <property type="entry name" value="TYROSINE RECOMBINASE XERC"/>
    <property type="match status" value="1"/>
</dbReference>
<dbReference type="GO" id="GO:0005737">
    <property type="term" value="C:cytoplasm"/>
    <property type="evidence" value="ECO:0007669"/>
    <property type="project" value="UniProtKB-SubCell"/>
</dbReference>
<evidence type="ECO:0000313" key="12">
    <source>
        <dbReference type="EMBL" id="BBW98870.1"/>
    </source>
</evidence>
<evidence type="ECO:0000259" key="11">
    <source>
        <dbReference type="PROSITE" id="PS51900"/>
    </source>
</evidence>
<evidence type="ECO:0000256" key="5">
    <source>
        <dbReference type="ARBA" id="ARBA00022908"/>
    </source>
</evidence>
<dbReference type="GO" id="GO:0003677">
    <property type="term" value="F:DNA binding"/>
    <property type="evidence" value="ECO:0007669"/>
    <property type="project" value="UniProtKB-UniRule"/>
</dbReference>
<dbReference type="GO" id="GO:0015074">
    <property type="term" value="P:DNA integration"/>
    <property type="evidence" value="ECO:0007669"/>
    <property type="project" value="UniProtKB-KW"/>
</dbReference>
<dbReference type="GO" id="GO:0051301">
    <property type="term" value="P:cell division"/>
    <property type="evidence" value="ECO:0007669"/>
    <property type="project" value="UniProtKB-KW"/>
</dbReference>
<keyword evidence="7" id="KW-0233">DNA recombination</keyword>
<dbReference type="InterPro" id="IPR011010">
    <property type="entry name" value="DNA_brk_join_enz"/>
</dbReference>
<keyword evidence="3" id="KW-0132">Cell division</keyword>
<evidence type="ECO:0000256" key="7">
    <source>
        <dbReference type="ARBA" id="ARBA00023172"/>
    </source>
</evidence>
<evidence type="ECO:0000256" key="3">
    <source>
        <dbReference type="ARBA" id="ARBA00022618"/>
    </source>
</evidence>
<dbReference type="GO" id="GO:0006310">
    <property type="term" value="P:DNA recombination"/>
    <property type="evidence" value="ECO:0007669"/>
    <property type="project" value="UniProtKB-KW"/>
</dbReference>
<reference evidence="13" key="1">
    <citation type="journal article" date="2020" name="Microbiol. Resour. Announc.">
        <title>Complete Genome Sequence of Geobacillus sp. Strain E55-1, Isolated from Mine Geyser in Japan.</title>
        <authorList>
            <person name="Miyazaki K."/>
            <person name="Hase E."/>
            <person name="Tokito N."/>
        </authorList>
    </citation>
    <scope>NUCLEOTIDE SEQUENCE [LARGE SCALE GENOMIC DNA]</scope>
    <source>
        <strain evidence="13">E55-1</strain>
        <plasmid evidence="13">pGspE55-1</plasmid>
    </source>
</reference>
<dbReference type="InterPro" id="IPR002104">
    <property type="entry name" value="Integrase_catalytic"/>
</dbReference>
<evidence type="ECO:0000256" key="9">
    <source>
        <dbReference type="PROSITE-ProRule" id="PRU01248"/>
    </source>
</evidence>
<keyword evidence="2" id="KW-0963">Cytoplasm</keyword>
<dbReference type="PROSITE" id="PS51900">
    <property type="entry name" value="CB"/>
    <property type="match status" value="1"/>
</dbReference>
<dbReference type="PANTHER" id="PTHR30349">
    <property type="entry name" value="PHAGE INTEGRASE-RELATED"/>
    <property type="match status" value="1"/>
</dbReference>
<dbReference type="NCBIfam" id="NF040815">
    <property type="entry name" value="recomb_XerA_Arch"/>
    <property type="match status" value="1"/>
</dbReference>
<keyword evidence="4" id="KW-0159">Chromosome partition</keyword>
<dbReference type="InterPro" id="IPR010998">
    <property type="entry name" value="Integrase_recombinase_N"/>
</dbReference>
<dbReference type="InterPro" id="IPR004107">
    <property type="entry name" value="Integrase_SAM-like_N"/>
</dbReference>
<dbReference type="InterPro" id="IPR013762">
    <property type="entry name" value="Integrase-like_cat_sf"/>
</dbReference>
<sequence>MKDPLFLRDFLVYLQTVKGYSKLTVQEYRKYLRLFFRFIQSQRNETPIEKTNISIMTIDDVVSVSLEDMYLFLHYCENERGHKPATRKVRVQAIRAFYAYAKKVKGWIEKNPAEELETPRLNRRLPVYLQEEEARRLLEAAQQQKRHKYRTICMTTLLLHLGLRLSELCQLRLSSIQNEWIRIVGKGNKERMLPLNESCKQAIFDYLSKERPPSPSDYLFITQKKTPVCPRTVQRIIKTLAAEAGISGKVITPHKLRHTTATLLHRNGADIRTIQQLLGHENISTTQIYTHVEKDQLQDIVSKNPLNQRA</sequence>
<feature type="domain" description="Core-binding (CB)" evidence="11">
    <location>
        <begin position="1"/>
        <end position="102"/>
    </location>
</feature>
<accession>A0A679FRU8</accession>
<dbReference type="InterPro" id="IPR044068">
    <property type="entry name" value="CB"/>
</dbReference>
<dbReference type="Gene3D" id="1.10.443.10">
    <property type="entry name" value="Intergrase catalytic core"/>
    <property type="match status" value="1"/>
</dbReference>
<evidence type="ECO:0000256" key="6">
    <source>
        <dbReference type="ARBA" id="ARBA00023125"/>
    </source>
</evidence>
<evidence type="ECO:0000256" key="8">
    <source>
        <dbReference type="ARBA" id="ARBA00023306"/>
    </source>
</evidence>
<dbReference type="AlphaFoldDB" id="A0A679FRU8"/>
<evidence type="ECO:0000259" key="10">
    <source>
        <dbReference type="PROSITE" id="PS51898"/>
    </source>
</evidence>
<dbReference type="RefSeq" id="WP_172418851.1">
    <property type="nucleotide sequence ID" value="NZ_AP022558.1"/>
</dbReference>
<evidence type="ECO:0000256" key="1">
    <source>
        <dbReference type="ARBA" id="ARBA00004496"/>
    </source>
</evidence>
<name>A0A679FRU8_9BACL</name>
<geneLocation type="plasmid" evidence="12 13">
    <name>pGspE55-1</name>
</geneLocation>
<dbReference type="Gene3D" id="1.10.150.130">
    <property type="match status" value="1"/>
</dbReference>
<dbReference type="Pfam" id="PF02899">
    <property type="entry name" value="Phage_int_SAM_1"/>
    <property type="match status" value="1"/>
</dbReference>
<keyword evidence="5" id="KW-0229">DNA integration</keyword>
<dbReference type="SUPFAM" id="SSF56349">
    <property type="entry name" value="DNA breaking-rejoining enzymes"/>
    <property type="match status" value="1"/>
</dbReference>
<dbReference type="GO" id="GO:0007059">
    <property type="term" value="P:chromosome segregation"/>
    <property type="evidence" value="ECO:0007669"/>
    <property type="project" value="UniProtKB-KW"/>
</dbReference>
<protein>
    <submittedName>
        <fullName evidence="12">Tyrosine recombinase XerC</fullName>
    </submittedName>
</protein>